<proteinExistence type="inferred from homology"/>
<dbReference type="NCBIfam" id="TIGR00975">
    <property type="entry name" value="3a0107s03"/>
    <property type="match status" value="1"/>
</dbReference>
<dbReference type="InterPro" id="IPR005673">
    <property type="entry name" value="ABC_phos-bd_PstS"/>
</dbReference>
<evidence type="ECO:0000256" key="5">
    <source>
        <dbReference type="SAM" id="Phobius"/>
    </source>
</evidence>
<dbReference type="InterPro" id="IPR024370">
    <property type="entry name" value="PBP_domain"/>
</dbReference>
<evidence type="ECO:0000256" key="1">
    <source>
        <dbReference type="ARBA" id="ARBA00008725"/>
    </source>
</evidence>
<feature type="compositionally biased region" description="Basic residues" evidence="4">
    <location>
        <begin position="26"/>
        <end position="35"/>
    </location>
</feature>
<dbReference type="GO" id="GO:0035435">
    <property type="term" value="P:phosphate ion transmembrane transport"/>
    <property type="evidence" value="ECO:0007669"/>
    <property type="project" value="InterPro"/>
</dbReference>
<evidence type="ECO:0000259" key="6">
    <source>
        <dbReference type="Pfam" id="PF12849"/>
    </source>
</evidence>
<keyword evidence="2" id="KW-0813">Transport</keyword>
<dbReference type="AlphaFoldDB" id="A0A6I3IRC0"/>
<comment type="similarity">
    <text evidence="1">Belongs to the PstS family.</text>
</comment>
<evidence type="ECO:0000313" key="7">
    <source>
        <dbReference type="EMBL" id="MTB70861.1"/>
    </source>
</evidence>
<name>A0A6I3IRC0_9MICO</name>
<evidence type="ECO:0000313" key="8">
    <source>
        <dbReference type="Proteomes" id="UP000431092"/>
    </source>
</evidence>
<dbReference type="PANTHER" id="PTHR42996">
    <property type="entry name" value="PHOSPHATE-BINDING PROTEIN PSTS"/>
    <property type="match status" value="1"/>
</dbReference>
<dbReference type="Gene3D" id="3.40.190.10">
    <property type="entry name" value="Periplasmic binding protein-like II"/>
    <property type="match status" value="2"/>
</dbReference>
<feature type="region of interest" description="Disordered" evidence="4">
    <location>
        <begin position="1"/>
        <end position="42"/>
    </location>
</feature>
<keyword evidence="5" id="KW-1133">Transmembrane helix</keyword>
<sequence length="418" mass="44299">MRSRRAPPSFIRHSGERRPTCLPSRQRPRAGRPPRTRGAAVLASPDNGIPVLRTDDARRRRLVVPILVALVVGALVVALTAAGRQDRLAGSGSTLGQPLIDRSIEAYRSAASADNPDRPGATGNDWVLDGSGLEYEPVGSMGGIMRLAEDDVAFAVSDYPLSKAALDERQVVQFPLAVGALAVAHNLDLPPGATLRLDQATLAGIYTGAITRWDDPAITALNPGTRLPSTTITAVHRSDGSGSTAALTRYLSGAPGWTAGQGALVSWKGGVAAERSSGLVQAVRQRPGSIGYVERTQAQQSGLRLAQLENAAGAFVGPTDAAMRVSVAGLDYAGRDDYVGLAPTSAERAAYPLTVPIYALVERRPVRETEARQALDFLRFVLEDSADLHERAGYLPLPGAAVGQIETYWRGHLPYAPR</sequence>
<accession>A0A6I3IRC0</accession>
<protein>
    <submittedName>
        <fullName evidence="7">Phosphate ABC transporter substrate-binding protein PstS</fullName>
    </submittedName>
</protein>
<evidence type="ECO:0000256" key="3">
    <source>
        <dbReference type="ARBA" id="ARBA00022592"/>
    </source>
</evidence>
<dbReference type="Proteomes" id="UP000431092">
    <property type="component" value="Unassembled WGS sequence"/>
</dbReference>
<feature type="transmembrane region" description="Helical" evidence="5">
    <location>
        <begin position="62"/>
        <end position="83"/>
    </location>
</feature>
<evidence type="ECO:0000256" key="4">
    <source>
        <dbReference type="SAM" id="MobiDB-lite"/>
    </source>
</evidence>
<dbReference type="CDD" id="cd13565">
    <property type="entry name" value="PBP2_PstS"/>
    <property type="match status" value="1"/>
</dbReference>
<dbReference type="PANTHER" id="PTHR42996:SF1">
    <property type="entry name" value="PHOSPHATE-BINDING PROTEIN PSTS"/>
    <property type="match status" value="1"/>
</dbReference>
<gene>
    <name evidence="7" type="primary">pstS</name>
    <name evidence="7" type="ORF">GGG17_02500</name>
</gene>
<dbReference type="EMBL" id="WLVL01000007">
    <property type="protein sequence ID" value="MTB70861.1"/>
    <property type="molecule type" value="Genomic_DNA"/>
</dbReference>
<reference evidence="7 8" key="1">
    <citation type="submission" date="2019-11" db="EMBL/GenBank/DDBJ databases">
        <title>Whole genome sequencing identifies a novel species of the genus Arsenicicoccus isolated from human blood.</title>
        <authorList>
            <person name="Jeong J.H."/>
            <person name="Kweon O.J."/>
            <person name="Kim H.R."/>
            <person name="Kim T.-H."/>
            <person name="Ha S.-M."/>
            <person name="Lee M.-K."/>
        </authorList>
    </citation>
    <scope>NUCLEOTIDE SEQUENCE [LARGE SCALE GENOMIC DNA]</scope>
    <source>
        <strain evidence="7 8">MKL-02</strain>
    </source>
</reference>
<keyword evidence="8" id="KW-1185">Reference proteome</keyword>
<dbReference type="GO" id="GO:0042301">
    <property type="term" value="F:phosphate ion binding"/>
    <property type="evidence" value="ECO:0007669"/>
    <property type="project" value="InterPro"/>
</dbReference>
<keyword evidence="3" id="KW-0592">Phosphate transport</keyword>
<feature type="domain" description="PBP" evidence="6">
    <location>
        <begin position="84"/>
        <end position="384"/>
    </location>
</feature>
<dbReference type="InterPro" id="IPR050962">
    <property type="entry name" value="Phosphate-bind_PstS"/>
</dbReference>
<dbReference type="Pfam" id="PF12849">
    <property type="entry name" value="PBP_like_2"/>
    <property type="match status" value="1"/>
</dbReference>
<dbReference type="SUPFAM" id="SSF53850">
    <property type="entry name" value="Periplasmic binding protein-like II"/>
    <property type="match status" value="1"/>
</dbReference>
<comment type="caution">
    <text evidence="7">The sequence shown here is derived from an EMBL/GenBank/DDBJ whole genome shotgun (WGS) entry which is preliminary data.</text>
</comment>
<evidence type="ECO:0000256" key="2">
    <source>
        <dbReference type="ARBA" id="ARBA00022448"/>
    </source>
</evidence>
<keyword evidence="5" id="KW-0812">Transmembrane</keyword>
<organism evidence="7 8">
    <name type="scientific">Arsenicicoccus cauae</name>
    <dbReference type="NCBI Taxonomy" id="2663847"/>
    <lineage>
        <taxon>Bacteria</taxon>
        <taxon>Bacillati</taxon>
        <taxon>Actinomycetota</taxon>
        <taxon>Actinomycetes</taxon>
        <taxon>Micrococcales</taxon>
        <taxon>Intrasporangiaceae</taxon>
        <taxon>Arsenicicoccus</taxon>
    </lineage>
</organism>
<keyword evidence="5" id="KW-0472">Membrane</keyword>
<dbReference type="GO" id="GO:0043190">
    <property type="term" value="C:ATP-binding cassette (ABC) transporter complex"/>
    <property type="evidence" value="ECO:0007669"/>
    <property type="project" value="InterPro"/>
</dbReference>